<keyword evidence="1" id="KW-0472">Membrane</keyword>
<comment type="caution">
    <text evidence="2">The sequence shown here is derived from an EMBL/GenBank/DDBJ whole genome shotgun (WGS) entry which is preliminary data.</text>
</comment>
<organism evidence="2 3">
    <name type="scientific">Billgrantia bachuensis</name>
    <dbReference type="NCBI Taxonomy" id="2717286"/>
    <lineage>
        <taxon>Bacteria</taxon>
        <taxon>Pseudomonadati</taxon>
        <taxon>Pseudomonadota</taxon>
        <taxon>Gammaproteobacteria</taxon>
        <taxon>Oceanospirillales</taxon>
        <taxon>Halomonadaceae</taxon>
        <taxon>Billgrantia</taxon>
    </lineage>
</organism>
<dbReference type="EMBL" id="JAAQTO010000030">
    <property type="protein sequence ID" value="NIC06109.1"/>
    <property type="molecule type" value="Genomic_DNA"/>
</dbReference>
<keyword evidence="1" id="KW-0812">Transmembrane</keyword>
<feature type="non-terminal residue" evidence="2">
    <location>
        <position position="78"/>
    </location>
</feature>
<protein>
    <submittedName>
        <fullName evidence="2">TRAP transporter small permease</fullName>
    </submittedName>
</protein>
<evidence type="ECO:0000313" key="3">
    <source>
        <dbReference type="Proteomes" id="UP001318321"/>
    </source>
</evidence>
<evidence type="ECO:0000256" key="1">
    <source>
        <dbReference type="SAM" id="Phobius"/>
    </source>
</evidence>
<gene>
    <name evidence="2" type="ORF">HBJ55_11785</name>
</gene>
<sequence>MDSHLRTAEQEALDQLDPLSSVPTFQGVVGRLIGWVDTLFTALAVLALVAIAGTVLLQIAARLFLPFSISWTEELSRY</sequence>
<keyword evidence="3" id="KW-1185">Reference proteome</keyword>
<evidence type="ECO:0000313" key="2">
    <source>
        <dbReference type="EMBL" id="NIC06109.1"/>
    </source>
</evidence>
<reference evidence="2 3" key="1">
    <citation type="submission" date="2020-03" db="EMBL/GenBank/DDBJ databases">
        <title>Identification of Halomonas strains.</title>
        <authorList>
            <person name="Xiao Z."/>
            <person name="Dong F."/>
            <person name="Wang Z."/>
            <person name="Zhao J.-Y."/>
        </authorList>
    </citation>
    <scope>NUCLEOTIDE SEQUENCE [LARGE SCALE GENOMIC DNA]</scope>
    <source>
        <strain evidence="2 3">DX6</strain>
    </source>
</reference>
<feature type="transmembrane region" description="Helical" evidence="1">
    <location>
        <begin position="39"/>
        <end position="65"/>
    </location>
</feature>
<keyword evidence="1" id="KW-1133">Transmembrane helix</keyword>
<dbReference type="Proteomes" id="UP001318321">
    <property type="component" value="Unassembled WGS sequence"/>
</dbReference>
<accession>A0ABX0PRW7</accession>
<name>A0ABX0PRW7_9GAMM</name>
<proteinExistence type="predicted"/>